<evidence type="ECO:0000313" key="16">
    <source>
        <dbReference type="Proteomes" id="UP000584663"/>
    </source>
</evidence>
<comment type="caution">
    <text evidence="15">The sequence shown here is derived from an EMBL/GenBank/DDBJ whole genome shotgun (WGS) entry which is preliminary data.</text>
</comment>
<dbReference type="GO" id="GO:0071973">
    <property type="term" value="P:bacterial-type flagellum-dependent cell motility"/>
    <property type="evidence" value="ECO:0007669"/>
    <property type="project" value="InterPro"/>
</dbReference>
<sequence length="603" mass="63690">MSTALTPASANPAPALPPLPEKFANPLRQIKSVMAQPAVRRSAPMAMLIGLIAAAALAWMALSSPPQKTLFDNLSDADKQAVTTALSAANIKSKINDGTGALTVNEEDYSKARMLLAGQGLPKQAPGGYAILDQLPMGVSRAVEGERLRQARESELARSIEEIDAVAEARVHLATPDASPFIRDKSSPSASVVLKLNAGRSLSESQVQSIVNLVASSVPGMKPEDVTVVDQMGGLLSKKGADGATGDDRRIDFQRRLEEKYRTQLIQLLTPLVGAGNFTAEVQTEVNLDETSATRERYDKDGALRAETGNWTGNQKDPTTPGGIPGALSNTPPPASTLQQPQPANGASGNPPADGKPVAGGPGVNPEKQSDAFQRAYDLNKEVSVTRAAPGSIKRLTVAVLLRDPATGKRSQMEINQISDLVKSAVGFDQQRNDNVTVISRKFADANVDDKRAWYDNSWLPIVARNATALVIALLVLLLGVRPMVKAMSKKKDAADAAKALPMGAADGAGVGNVLLGADGQPVMGPDGQPVRIGADGQPMWVGADGQPMAGMIGQQPPAVTLDEIEETNNFNERITKVRGFTRDNPARAALAVRDMIRSEAQQ</sequence>
<organism evidence="15 17">
    <name type="scientific">Sphingomonas yabuuchiae</name>
    <dbReference type="NCBI Taxonomy" id="172044"/>
    <lineage>
        <taxon>Bacteria</taxon>
        <taxon>Pseudomonadati</taxon>
        <taxon>Pseudomonadota</taxon>
        <taxon>Alphaproteobacteria</taxon>
        <taxon>Sphingomonadales</taxon>
        <taxon>Sphingomonadaceae</taxon>
        <taxon>Sphingomonas</taxon>
    </lineage>
</organism>
<feature type="compositionally biased region" description="Polar residues" evidence="10">
    <location>
        <begin position="309"/>
        <end position="318"/>
    </location>
</feature>
<keyword evidence="6 11" id="KW-1133">Transmembrane helix</keyword>
<dbReference type="RefSeq" id="WP_184103212.1">
    <property type="nucleotide sequence ID" value="NZ_JACHNX010000001.1"/>
</dbReference>
<dbReference type="InterPro" id="IPR006182">
    <property type="entry name" value="FliF_N_dom"/>
</dbReference>
<feature type="domain" description="Flagellar M-ring C-terminal" evidence="13">
    <location>
        <begin position="269"/>
        <end position="443"/>
    </location>
</feature>
<keyword evidence="4" id="KW-1003">Cell membrane</keyword>
<evidence type="ECO:0000313" key="17">
    <source>
        <dbReference type="Proteomes" id="UP000704529"/>
    </source>
</evidence>
<evidence type="ECO:0000256" key="5">
    <source>
        <dbReference type="ARBA" id="ARBA00022692"/>
    </source>
</evidence>
<dbReference type="PANTHER" id="PTHR30046:SF0">
    <property type="entry name" value="FLAGELLAR M-RING PROTEIN"/>
    <property type="match status" value="1"/>
</dbReference>
<comment type="similarity">
    <text evidence="3 9">Belongs to the FliF family.</text>
</comment>
<dbReference type="InterPro" id="IPR045851">
    <property type="entry name" value="AMP-bd_C_sf"/>
</dbReference>
<evidence type="ECO:0000256" key="2">
    <source>
        <dbReference type="ARBA" id="ARBA00004651"/>
    </source>
</evidence>
<evidence type="ECO:0000259" key="12">
    <source>
        <dbReference type="Pfam" id="PF01514"/>
    </source>
</evidence>
<proteinExistence type="inferred from homology"/>
<protein>
    <recommendedName>
        <fullName evidence="9">Flagellar M-ring protein</fullName>
    </recommendedName>
</protein>
<feature type="region of interest" description="Disordered" evidence="10">
    <location>
        <begin position="290"/>
        <end position="369"/>
    </location>
</feature>
<dbReference type="GO" id="GO:0003774">
    <property type="term" value="F:cytoskeletal motor activity"/>
    <property type="evidence" value="ECO:0007669"/>
    <property type="project" value="InterPro"/>
</dbReference>
<keyword evidence="8 9" id="KW-0975">Bacterial flagellum</keyword>
<keyword evidence="5 11" id="KW-0812">Transmembrane</keyword>
<evidence type="ECO:0000256" key="1">
    <source>
        <dbReference type="ARBA" id="ARBA00004117"/>
    </source>
</evidence>
<dbReference type="PRINTS" id="PR01009">
    <property type="entry name" value="FLGMRINGFLIF"/>
</dbReference>
<dbReference type="GO" id="GO:0005886">
    <property type="term" value="C:plasma membrane"/>
    <property type="evidence" value="ECO:0007669"/>
    <property type="project" value="UniProtKB-SubCell"/>
</dbReference>
<feature type="domain" description="Flagellar M-ring N-terminal" evidence="12">
    <location>
        <begin position="63"/>
        <end position="237"/>
    </location>
</feature>
<feature type="transmembrane region" description="Helical" evidence="11">
    <location>
        <begin position="43"/>
        <end position="62"/>
    </location>
</feature>
<name>A0AA41A003_9SPHN</name>
<dbReference type="Proteomes" id="UP000584663">
    <property type="component" value="Unassembled WGS sequence"/>
</dbReference>
<dbReference type="InterPro" id="IPR013556">
    <property type="entry name" value="Flag_M-ring_C"/>
</dbReference>
<dbReference type="Pfam" id="PF01514">
    <property type="entry name" value="YscJ_FliF"/>
    <property type="match status" value="1"/>
</dbReference>
<reference evidence="14 16" key="1">
    <citation type="submission" date="2020-08" db="EMBL/GenBank/DDBJ databases">
        <title>Genomic Encyclopedia of Type Strains, Phase IV (KMG-IV): sequencing the most valuable type-strain genomes for metagenomic binning, comparative biology and taxonomic classification.</title>
        <authorList>
            <person name="Goeker M."/>
        </authorList>
    </citation>
    <scope>NUCLEOTIDE SEQUENCE [LARGE SCALE GENOMIC DNA]</scope>
    <source>
        <strain evidence="14 16">DSM 14562</strain>
    </source>
</reference>
<dbReference type="Gene3D" id="3.30.300.30">
    <property type="match status" value="1"/>
</dbReference>
<keyword evidence="7 11" id="KW-0472">Membrane</keyword>
<dbReference type="InterPro" id="IPR000067">
    <property type="entry name" value="FlgMring_FliF"/>
</dbReference>
<evidence type="ECO:0000256" key="10">
    <source>
        <dbReference type="SAM" id="MobiDB-lite"/>
    </source>
</evidence>
<evidence type="ECO:0000256" key="6">
    <source>
        <dbReference type="ARBA" id="ARBA00022989"/>
    </source>
</evidence>
<comment type="function">
    <text evidence="9">The M ring may be actively involved in energy transduction.</text>
</comment>
<keyword evidence="15" id="KW-0282">Flagellum</keyword>
<dbReference type="PANTHER" id="PTHR30046">
    <property type="entry name" value="FLAGELLAR M-RING PROTEIN"/>
    <property type="match status" value="1"/>
</dbReference>
<keyword evidence="15" id="KW-0966">Cell projection</keyword>
<evidence type="ECO:0000256" key="7">
    <source>
        <dbReference type="ARBA" id="ARBA00023136"/>
    </source>
</evidence>
<evidence type="ECO:0000256" key="4">
    <source>
        <dbReference type="ARBA" id="ARBA00022475"/>
    </source>
</evidence>
<dbReference type="PIRSF" id="PIRSF004862">
    <property type="entry name" value="FliF"/>
    <property type="match status" value="1"/>
</dbReference>
<accession>A0AA41A003</accession>
<evidence type="ECO:0000256" key="3">
    <source>
        <dbReference type="ARBA" id="ARBA00007971"/>
    </source>
</evidence>
<dbReference type="InterPro" id="IPR043427">
    <property type="entry name" value="YscJ/FliF"/>
</dbReference>
<dbReference type="AlphaFoldDB" id="A0AA41A003"/>
<feature type="compositionally biased region" description="Polar residues" evidence="10">
    <location>
        <begin position="336"/>
        <end position="348"/>
    </location>
</feature>
<keyword evidence="15" id="KW-0969">Cilium</keyword>
<evidence type="ECO:0000313" key="15">
    <source>
        <dbReference type="EMBL" id="MBN3559566.1"/>
    </source>
</evidence>
<evidence type="ECO:0000256" key="8">
    <source>
        <dbReference type="ARBA" id="ARBA00023143"/>
    </source>
</evidence>
<dbReference type="Proteomes" id="UP000704529">
    <property type="component" value="Unassembled WGS sequence"/>
</dbReference>
<reference evidence="15" key="2">
    <citation type="submission" date="2021-01" db="EMBL/GenBank/DDBJ databases">
        <title>Genome Sequencing of Type Strains.</title>
        <authorList>
            <person name="Lemaire J.F."/>
            <person name="Inderbitzin P."/>
            <person name="Collins S.B."/>
            <person name="Wespe N."/>
            <person name="Knight-Connoni V."/>
        </authorList>
    </citation>
    <scope>NUCLEOTIDE SEQUENCE</scope>
    <source>
        <strain evidence="15">DSM 14562</strain>
    </source>
</reference>
<evidence type="ECO:0000313" key="14">
    <source>
        <dbReference type="EMBL" id="MBB4607892.1"/>
    </source>
</evidence>
<feature type="compositionally biased region" description="Basic and acidic residues" evidence="10">
    <location>
        <begin position="292"/>
        <end position="304"/>
    </location>
</feature>
<evidence type="ECO:0000259" key="13">
    <source>
        <dbReference type="Pfam" id="PF08345"/>
    </source>
</evidence>
<dbReference type="EMBL" id="JAFHKU010000133">
    <property type="protein sequence ID" value="MBN3559566.1"/>
    <property type="molecule type" value="Genomic_DNA"/>
</dbReference>
<dbReference type="GO" id="GO:0009431">
    <property type="term" value="C:bacterial-type flagellum basal body, MS ring"/>
    <property type="evidence" value="ECO:0007669"/>
    <property type="project" value="InterPro"/>
</dbReference>
<dbReference type="Pfam" id="PF08345">
    <property type="entry name" value="YscJ_FliF_C"/>
    <property type="match status" value="1"/>
</dbReference>
<comment type="subcellular location">
    <subcellularLocation>
        <location evidence="1 9">Bacterial flagellum basal body</location>
    </subcellularLocation>
    <subcellularLocation>
        <location evidence="2">Cell membrane</location>
        <topology evidence="2">Multi-pass membrane protein</topology>
    </subcellularLocation>
</comment>
<dbReference type="NCBIfam" id="TIGR00206">
    <property type="entry name" value="fliF"/>
    <property type="match status" value="1"/>
</dbReference>
<dbReference type="EMBL" id="JACHNX010000001">
    <property type="protein sequence ID" value="MBB4607892.1"/>
    <property type="molecule type" value="Genomic_DNA"/>
</dbReference>
<evidence type="ECO:0000256" key="11">
    <source>
        <dbReference type="SAM" id="Phobius"/>
    </source>
</evidence>
<gene>
    <name evidence="15" type="primary">fliF</name>
    <name evidence="14" type="ORF">GGQ89_000080</name>
    <name evidence="15" type="ORF">JYA60_15170</name>
</gene>
<feature type="transmembrane region" description="Helical" evidence="11">
    <location>
        <begin position="459"/>
        <end position="481"/>
    </location>
</feature>
<keyword evidence="16" id="KW-1185">Reference proteome</keyword>
<evidence type="ECO:0000256" key="9">
    <source>
        <dbReference type="PIRNR" id="PIRNR004862"/>
    </source>
</evidence>